<evidence type="ECO:0000313" key="9">
    <source>
        <dbReference type="EMBL" id="MDO7835641.1"/>
    </source>
</evidence>
<evidence type="ECO:0000313" key="10">
    <source>
        <dbReference type="Proteomes" id="UP001176471"/>
    </source>
</evidence>
<dbReference type="InterPro" id="IPR036249">
    <property type="entry name" value="Thioredoxin-like_sf"/>
</dbReference>
<dbReference type="Proteomes" id="UP001176471">
    <property type="component" value="Unassembled WGS sequence"/>
</dbReference>
<keyword evidence="4" id="KW-1015">Disulfide bond</keyword>
<gene>
    <name evidence="9" type="primary">trxA</name>
    <name evidence="9" type="ORF">Q4610_11355</name>
</gene>
<dbReference type="CDD" id="cd02947">
    <property type="entry name" value="TRX_family"/>
    <property type="match status" value="1"/>
</dbReference>
<dbReference type="NCBIfam" id="TIGR01068">
    <property type="entry name" value="thioredoxin"/>
    <property type="match status" value="1"/>
</dbReference>
<evidence type="ECO:0000256" key="5">
    <source>
        <dbReference type="ARBA" id="ARBA00023284"/>
    </source>
</evidence>
<dbReference type="PROSITE" id="PS00194">
    <property type="entry name" value="THIOREDOXIN_1"/>
    <property type="match status" value="1"/>
</dbReference>
<evidence type="ECO:0000256" key="4">
    <source>
        <dbReference type="ARBA" id="ARBA00023157"/>
    </source>
</evidence>
<feature type="domain" description="Thioredoxin" evidence="8">
    <location>
        <begin position="1"/>
        <end position="118"/>
    </location>
</feature>
<evidence type="ECO:0000259" key="8">
    <source>
        <dbReference type="PROSITE" id="PS51352"/>
    </source>
</evidence>
<dbReference type="PIRSF" id="PIRSF000077">
    <property type="entry name" value="Thioredoxin"/>
    <property type="match status" value="1"/>
</dbReference>
<dbReference type="Pfam" id="PF00085">
    <property type="entry name" value="Thioredoxin"/>
    <property type="match status" value="1"/>
</dbReference>
<keyword evidence="5" id="KW-0676">Redox-active center</keyword>
<keyword evidence="2" id="KW-0813">Transport</keyword>
<accession>A0ABT8ZN60</accession>
<evidence type="ECO:0000256" key="3">
    <source>
        <dbReference type="ARBA" id="ARBA00022982"/>
    </source>
</evidence>
<evidence type="ECO:0000256" key="2">
    <source>
        <dbReference type="ARBA" id="ARBA00022448"/>
    </source>
</evidence>
<dbReference type="Gene3D" id="3.40.30.10">
    <property type="entry name" value="Glutaredoxin"/>
    <property type="match status" value="1"/>
</dbReference>
<name>A0ABT8ZN60_9SPHN</name>
<dbReference type="SUPFAM" id="SSF52833">
    <property type="entry name" value="Thioredoxin-like"/>
    <property type="match status" value="1"/>
</dbReference>
<comment type="similarity">
    <text evidence="1 7">Belongs to the thioredoxin family.</text>
</comment>
<organism evidence="9 10">
    <name type="scientific">Sphingobium cyanobacteriorum</name>
    <dbReference type="NCBI Taxonomy" id="3063954"/>
    <lineage>
        <taxon>Bacteria</taxon>
        <taxon>Pseudomonadati</taxon>
        <taxon>Pseudomonadota</taxon>
        <taxon>Alphaproteobacteria</taxon>
        <taxon>Sphingomonadales</taxon>
        <taxon>Sphingomonadaceae</taxon>
        <taxon>Sphingobium</taxon>
    </lineage>
</organism>
<dbReference type="PRINTS" id="PR00421">
    <property type="entry name" value="THIOREDOXIN"/>
</dbReference>
<sequence>MPIPIRISEELQKMKNANEHDFEEVVMKNEKPVLVDFWAPWCAPCKALAPTLEELAREYADEIDVVKVDIDENPALASRFGVRGIPMLMIVHNGEEKGRTAGTISRSRLDAFVDAHVDDN</sequence>
<dbReference type="EMBL" id="JAUQOM010000004">
    <property type="protein sequence ID" value="MDO7835641.1"/>
    <property type="molecule type" value="Genomic_DNA"/>
</dbReference>
<keyword evidence="10" id="KW-1185">Reference proteome</keyword>
<dbReference type="InterPro" id="IPR005746">
    <property type="entry name" value="Thioredoxin"/>
</dbReference>
<keyword evidence="3" id="KW-0249">Electron transport</keyword>
<dbReference type="PANTHER" id="PTHR45663:SF11">
    <property type="entry name" value="GEO12009P1"/>
    <property type="match status" value="1"/>
</dbReference>
<evidence type="ECO:0000256" key="6">
    <source>
        <dbReference type="NCBIfam" id="TIGR01068"/>
    </source>
</evidence>
<evidence type="ECO:0000256" key="1">
    <source>
        <dbReference type="ARBA" id="ARBA00008987"/>
    </source>
</evidence>
<evidence type="ECO:0000256" key="7">
    <source>
        <dbReference type="PIRNR" id="PIRNR000077"/>
    </source>
</evidence>
<comment type="caution">
    <text evidence="9">The sequence shown here is derived from an EMBL/GenBank/DDBJ whole genome shotgun (WGS) entry which is preliminary data.</text>
</comment>
<reference evidence="9" key="1">
    <citation type="submission" date="2023-07" db="EMBL/GenBank/DDBJ databases">
        <title>Bacterial whole genome sequence for Sphingobium sp. HBC34.</title>
        <authorList>
            <person name="Le V."/>
            <person name="Ko S.-R."/>
            <person name="Ahn C.-Y."/>
            <person name="Oh H.-M."/>
        </authorList>
    </citation>
    <scope>NUCLEOTIDE SEQUENCE</scope>
    <source>
        <strain evidence="9">HBC34</strain>
    </source>
</reference>
<dbReference type="RefSeq" id="WP_304536062.1">
    <property type="nucleotide sequence ID" value="NZ_JAUQOM010000004.1"/>
</dbReference>
<dbReference type="PANTHER" id="PTHR45663">
    <property type="entry name" value="GEO12009P1"/>
    <property type="match status" value="1"/>
</dbReference>
<proteinExistence type="inferred from homology"/>
<protein>
    <recommendedName>
        <fullName evidence="6 7">Thioredoxin</fullName>
    </recommendedName>
</protein>
<dbReference type="InterPro" id="IPR017937">
    <property type="entry name" value="Thioredoxin_CS"/>
</dbReference>
<dbReference type="PROSITE" id="PS51352">
    <property type="entry name" value="THIOREDOXIN_2"/>
    <property type="match status" value="1"/>
</dbReference>
<dbReference type="InterPro" id="IPR013766">
    <property type="entry name" value="Thioredoxin_domain"/>
</dbReference>